<organism evidence="2 3">
    <name type="scientific">Panicum miliaceum</name>
    <name type="common">Proso millet</name>
    <name type="synonym">Broomcorn millet</name>
    <dbReference type="NCBI Taxonomy" id="4540"/>
    <lineage>
        <taxon>Eukaryota</taxon>
        <taxon>Viridiplantae</taxon>
        <taxon>Streptophyta</taxon>
        <taxon>Embryophyta</taxon>
        <taxon>Tracheophyta</taxon>
        <taxon>Spermatophyta</taxon>
        <taxon>Magnoliopsida</taxon>
        <taxon>Liliopsida</taxon>
        <taxon>Poales</taxon>
        <taxon>Poaceae</taxon>
        <taxon>PACMAD clade</taxon>
        <taxon>Panicoideae</taxon>
        <taxon>Panicodae</taxon>
        <taxon>Paniceae</taxon>
        <taxon>Panicinae</taxon>
        <taxon>Panicum</taxon>
        <taxon>Panicum sect. Panicum</taxon>
    </lineage>
</organism>
<evidence type="ECO:0000256" key="1">
    <source>
        <dbReference type="SAM" id="MobiDB-lite"/>
    </source>
</evidence>
<reference evidence="3" key="1">
    <citation type="journal article" date="2019" name="Nat. Commun.">
        <title>The genome of broomcorn millet.</title>
        <authorList>
            <person name="Zou C."/>
            <person name="Miki D."/>
            <person name="Li D."/>
            <person name="Tang Q."/>
            <person name="Xiao L."/>
            <person name="Rajput S."/>
            <person name="Deng P."/>
            <person name="Jia W."/>
            <person name="Huang R."/>
            <person name="Zhang M."/>
            <person name="Sun Y."/>
            <person name="Hu J."/>
            <person name="Fu X."/>
            <person name="Schnable P.S."/>
            <person name="Li F."/>
            <person name="Zhang H."/>
            <person name="Feng B."/>
            <person name="Zhu X."/>
            <person name="Liu R."/>
            <person name="Schnable J.C."/>
            <person name="Zhu J.-K."/>
            <person name="Zhang H."/>
        </authorList>
    </citation>
    <scope>NUCLEOTIDE SEQUENCE [LARGE SCALE GENOMIC DNA]</scope>
</reference>
<dbReference type="EMBL" id="PQIB02000018">
    <property type="protein sequence ID" value="RLM56049.1"/>
    <property type="molecule type" value="Genomic_DNA"/>
</dbReference>
<name>A0A3L6PGF3_PANMI</name>
<keyword evidence="3" id="KW-1185">Reference proteome</keyword>
<proteinExistence type="predicted"/>
<gene>
    <name evidence="2" type="ORF">C2845_PM10G18080</name>
</gene>
<feature type="region of interest" description="Disordered" evidence="1">
    <location>
        <begin position="76"/>
        <end position="128"/>
    </location>
</feature>
<dbReference type="AlphaFoldDB" id="A0A3L6PGF3"/>
<evidence type="ECO:0000313" key="3">
    <source>
        <dbReference type="Proteomes" id="UP000275267"/>
    </source>
</evidence>
<protein>
    <submittedName>
        <fullName evidence="2">Uncharacterized protein</fullName>
    </submittedName>
</protein>
<accession>A0A3L6PGF3</accession>
<sequence>MALHKDEVTSITVTGLNAVDLAANGVRQLLPAAVPRDGLRVREPARRGRQLEERLRLVPGPEGAAREERQRLRAAAHRHGAVAVPAPARDDRSRRGTTSSATCTYGVAGEQGSAGGFKLEGEDALKSK</sequence>
<feature type="compositionally biased region" description="Basic and acidic residues" evidence="1">
    <location>
        <begin position="119"/>
        <end position="128"/>
    </location>
</feature>
<comment type="caution">
    <text evidence="2">The sequence shown here is derived from an EMBL/GenBank/DDBJ whole genome shotgun (WGS) entry which is preliminary data.</text>
</comment>
<dbReference type="Proteomes" id="UP000275267">
    <property type="component" value="Unassembled WGS sequence"/>
</dbReference>
<evidence type="ECO:0000313" key="2">
    <source>
        <dbReference type="EMBL" id="RLM56049.1"/>
    </source>
</evidence>